<dbReference type="PANTHER" id="PTHR11904">
    <property type="entry name" value="METHYLTHIOADENOSINE/PURINE NUCLEOSIDE PHOSPHORYLASE"/>
    <property type="match status" value="1"/>
</dbReference>
<dbReference type="EC" id="2.4.2.1" evidence="5"/>
<dbReference type="NCBIfam" id="NF006054">
    <property type="entry name" value="PRK08202.1"/>
    <property type="match status" value="1"/>
</dbReference>
<gene>
    <name evidence="7" type="ORF">POL72_09830</name>
</gene>
<evidence type="ECO:0000259" key="6">
    <source>
        <dbReference type="Pfam" id="PF01048"/>
    </source>
</evidence>
<evidence type="ECO:0000256" key="4">
    <source>
        <dbReference type="ARBA" id="ARBA00022679"/>
    </source>
</evidence>
<sequence length="264" mass="27448">MPPRVGVVLGSGLGGWGDELAELVKVPYADLPGMPRPAVAGHPGFLCAGRVGDVPVACLQGRAHLYEGHPLAKVVFGVRVLARLGCRAVLLTNAAGGINLGFAAGDLMLLTDHLNLMGANPLVGPNDEALGKRFPDMTYAHDPRLIELARAAADDAGVALREGVYAALLGPTYETPAEIRMLRTLGADAVGMSTVPEIIALRHMGVPAAAISCVTNLAAGLTKRELDHKEVEETAREARARFTALLSAWVRRVGADVAAGSSAS</sequence>
<evidence type="ECO:0000313" key="8">
    <source>
        <dbReference type="Proteomes" id="UP001217485"/>
    </source>
</evidence>
<comment type="pathway">
    <text evidence="1 5">Purine metabolism; purine nucleoside salvage.</text>
</comment>
<dbReference type="GO" id="GO:0004731">
    <property type="term" value="F:purine-nucleoside phosphorylase activity"/>
    <property type="evidence" value="ECO:0007669"/>
    <property type="project" value="UniProtKB-EC"/>
</dbReference>
<feature type="domain" description="Nucleoside phosphorylase" evidence="6">
    <location>
        <begin position="12"/>
        <end position="250"/>
    </location>
</feature>
<dbReference type="CDD" id="cd09009">
    <property type="entry name" value="PNP-EcPNPII_like"/>
    <property type="match status" value="1"/>
</dbReference>
<dbReference type="InterPro" id="IPR035994">
    <property type="entry name" value="Nucleoside_phosphorylase_sf"/>
</dbReference>
<dbReference type="Pfam" id="PF01048">
    <property type="entry name" value="PNP_UDP_1"/>
    <property type="match status" value="1"/>
</dbReference>
<evidence type="ECO:0000256" key="3">
    <source>
        <dbReference type="ARBA" id="ARBA00022676"/>
    </source>
</evidence>
<dbReference type="NCBIfam" id="TIGR01697">
    <property type="entry name" value="PNPH-PUNA-XAPA"/>
    <property type="match status" value="1"/>
</dbReference>
<evidence type="ECO:0000313" key="7">
    <source>
        <dbReference type="EMBL" id="MDC0678031.1"/>
    </source>
</evidence>
<dbReference type="SUPFAM" id="SSF53167">
    <property type="entry name" value="Purine and uridine phosphorylases"/>
    <property type="match status" value="1"/>
</dbReference>
<dbReference type="Proteomes" id="UP001217485">
    <property type="component" value="Unassembled WGS sequence"/>
</dbReference>
<organism evidence="7 8">
    <name type="scientific">Sorangium atrum</name>
    <dbReference type="NCBI Taxonomy" id="2995308"/>
    <lineage>
        <taxon>Bacteria</taxon>
        <taxon>Pseudomonadati</taxon>
        <taxon>Myxococcota</taxon>
        <taxon>Polyangia</taxon>
        <taxon>Polyangiales</taxon>
        <taxon>Polyangiaceae</taxon>
        <taxon>Sorangium</taxon>
    </lineage>
</organism>
<evidence type="ECO:0000256" key="2">
    <source>
        <dbReference type="ARBA" id="ARBA00006751"/>
    </source>
</evidence>
<comment type="function">
    <text evidence="5">The purine nucleoside phosphorylases catalyze the phosphorolytic breakdown of the N-glycosidic bond in the beta-(deoxy)ribonucleoside molecules, with the formation of the corresponding free purine bases and pentose-1-phosphate.</text>
</comment>
<protein>
    <recommendedName>
        <fullName evidence="5">Purine nucleoside phosphorylase</fullName>
        <ecNumber evidence="5">2.4.2.1</ecNumber>
    </recommendedName>
    <alternativeName>
        <fullName evidence="5">Inosine-guanosine phosphorylase</fullName>
    </alternativeName>
</protein>
<dbReference type="InterPro" id="IPR000845">
    <property type="entry name" value="Nucleoside_phosphorylase_d"/>
</dbReference>
<evidence type="ECO:0000256" key="5">
    <source>
        <dbReference type="PIRNR" id="PIRNR000477"/>
    </source>
</evidence>
<dbReference type="PANTHER" id="PTHR11904:SF9">
    <property type="entry name" value="PURINE NUCLEOSIDE PHOSPHORYLASE-RELATED"/>
    <property type="match status" value="1"/>
</dbReference>
<proteinExistence type="inferred from homology"/>
<keyword evidence="8" id="KW-1185">Reference proteome</keyword>
<keyword evidence="4 5" id="KW-0808">Transferase</keyword>
<dbReference type="Gene3D" id="3.40.50.1580">
    <property type="entry name" value="Nucleoside phosphorylase domain"/>
    <property type="match status" value="1"/>
</dbReference>
<keyword evidence="3 5" id="KW-0328">Glycosyltransferase</keyword>
<accession>A0ABT5BV70</accession>
<name>A0ABT5BV70_9BACT</name>
<dbReference type="InterPro" id="IPR011268">
    <property type="entry name" value="Purine_phosphorylase"/>
</dbReference>
<reference evidence="7 8" key="1">
    <citation type="submission" date="2023-01" db="EMBL/GenBank/DDBJ databases">
        <title>Minimal conservation of predation-associated metabolite biosynthetic gene clusters underscores biosynthetic potential of Myxococcota including descriptions for ten novel species: Archangium lansinium sp. nov., Myxococcus landrumus sp. nov., Nannocystis bai.</title>
        <authorList>
            <person name="Ahearne A."/>
            <person name="Stevens C."/>
            <person name="Dowd S."/>
        </authorList>
    </citation>
    <scope>NUCLEOTIDE SEQUENCE [LARGE SCALE GENOMIC DNA]</scope>
    <source>
        <strain evidence="7 8">WIWO2</strain>
    </source>
</reference>
<dbReference type="EMBL" id="JAQNDK010000001">
    <property type="protein sequence ID" value="MDC0678031.1"/>
    <property type="molecule type" value="Genomic_DNA"/>
</dbReference>
<dbReference type="RefSeq" id="WP_272094793.1">
    <property type="nucleotide sequence ID" value="NZ_JAQNDK010000001.1"/>
</dbReference>
<comment type="similarity">
    <text evidence="2 5">Belongs to the PNP/MTAP phosphorylase family.</text>
</comment>
<comment type="caution">
    <text evidence="7">The sequence shown here is derived from an EMBL/GenBank/DDBJ whole genome shotgun (WGS) entry which is preliminary data.</text>
</comment>
<dbReference type="PIRSF" id="PIRSF000477">
    <property type="entry name" value="PurNPase"/>
    <property type="match status" value="1"/>
</dbReference>
<evidence type="ECO:0000256" key="1">
    <source>
        <dbReference type="ARBA" id="ARBA00005058"/>
    </source>
</evidence>